<evidence type="ECO:0000256" key="3">
    <source>
        <dbReference type="ARBA" id="ARBA00038335"/>
    </source>
</evidence>
<dbReference type="GO" id="GO:0000462">
    <property type="term" value="P:maturation of SSU-rRNA from tricistronic rRNA transcript (SSU-rRNA, 5.8S rRNA, LSU-rRNA)"/>
    <property type="evidence" value="ECO:0007669"/>
    <property type="project" value="TreeGrafter"/>
</dbReference>
<organism evidence="7 8">
    <name type="scientific">Trichomalopsis sarcophagae</name>
    <dbReference type="NCBI Taxonomy" id="543379"/>
    <lineage>
        <taxon>Eukaryota</taxon>
        <taxon>Metazoa</taxon>
        <taxon>Ecdysozoa</taxon>
        <taxon>Arthropoda</taxon>
        <taxon>Hexapoda</taxon>
        <taxon>Insecta</taxon>
        <taxon>Pterygota</taxon>
        <taxon>Neoptera</taxon>
        <taxon>Endopterygota</taxon>
        <taxon>Hymenoptera</taxon>
        <taxon>Apocrita</taxon>
        <taxon>Proctotrupomorpha</taxon>
        <taxon>Chalcidoidea</taxon>
        <taxon>Pteromalidae</taxon>
        <taxon>Pteromalinae</taxon>
        <taxon>Trichomalopsis</taxon>
    </lineage>
</organism>
<accession>A0A232F247</accession>
<dbReference type="SMART" id="SM00320">
    <property type="entry name" value="WD40"/>
    <property type="match status" value="5"/>
</dbReference>
<protein>
    <recommendedName>
        <fullName evidence="6">Small-subunit processome Utp12 domain-containing protein</fullName>
    </recommendedName>
</protein>
<dbReference type="PROSITE" id="PS50294">
    <property type="entry name" value="WD_REPEATS_REGION"/>
    <property type="match status" value="1"/>
</dbReference>
<evidence type="ECO:0000256" key="2">
    <source>
        <dbReference type="ARBA" id="ARBA00023242"/>
    </source>
</evidence>
<keyword evidence="4" id="KW-0853">WD repeat</keyword>
<dbReference type="PANTHER" id="PTHR44267">
    <property type="entry name" value="WD REPEAT-CONTAINING PROTEIN 43"/>
    <property type="match status" value="1"/>
</dbReference>
<dbReference type="InterPro" id="IPR015943">
    <property type="entry name" value="WD40/YVTN_repeat-like_dom_sf"/>
</dbReference>
<dbReference type="PROSITE" id="PS50082">
    <property type="entry name" value="WD_REPEATS_2"/>
    <property type="match status" value="2"/>
</dbReference>
<dbReference type="AlphaFoldDB" id="A0A232F247"/>
<dbReference type="OrthoDB" id="30195at2759"/>
<dbReference type="Pfam" id="PF04003">
    <property type="entry name" value="Utp12"/>
    <property type="match status" value="1"/>
</dbReference>
<name>A0A232F247_9HYME</name>
<dbReference type="PANTHER" id="PTHR44267:SF1">
    <property type="entry name" value="WD REPEAT-CONTAINING PROTEIN 43"/>
    <property type="match status" value="1"/>
</dbReference>
<sequence length="615" mass="67019">MASASHSAFSHDGQFLAFCGTDGKLKIWETATSRLKQEFVPNLHLSSPCSVLDWIVVGAQSANGTPWKKRRKKSVSEDTEQKEIIVMGSTNGTITLYDVSTSSVNDQLQNGHSSTITAITWSPHAGLFTAAEDKQIVEWDLQEKTVKCKWKSGKGKVTSLAVLPEGKSLLSGEKTIKWWDLETKQVIGTFTGHANQVNALRCAKVTSDTSYLFSSGSGDDYISVWSLNEAKKDKAPVATLTLPDEAVSYSVKAVKDSQILVLSVTRSGHAQLFKYQVNGTSSKPIKPALNVIVAADSGQKESVQQIPIITGEITDDSKMLLCYGTFLGLTIEKVIPDFSDKVQCLVRVDLRKSKEKKEEAVTKVKKANIDEKVEYLAPGAEAANAVGKRTKSGTGSQLPLKDRLENLSLNAETSTTGQSTCKGENMCQLLLQGLASGDKTLLTTVLYVRKESVIKNTLAKLPTTAIMPLLKELTTMLQGKTYPSKFAVLWLKALVTTHAASMIANPSTRDALAPILSLIDAKQALLPEISRLKGRVGLITGQLSRRAEKQEKDLTDECLLVYQDEDSSEEDIDMGKVELDSESDDNWEETSDQEPMQEDVENGKSDDNASISSSD</sequence>
<dbReference type="Proteomes" id="UP000215335">
    <property type="component" value="Unassembled WGS sequence"/>
</dbReference>
<evidence type="ECO:0000313" key="7">
    <source>
        <dbReference type="EMBL" id="OXU24563.1"/>
    </source>
</evidence>
<evidence type="ECO:0000256" key="5">
    <source>
        <dbReference type="SAM" id="MobiDB-lite"/>
    </source>
</evidence>
<reference evidence="7 8" key="1">
    <citation type="journal article" date="2017" name="Curr. Biol.">
        <title>The Evolution of Venom by Co-option of Single-Copy Genes.</title>
        <authorList>
            <person name="Martinson E.O."/>
            <person name="Mrinalini"/>
            <person name="Kelkar Y.D."/>
            <person name="Chang C.H."/>
            <person name="Werren J.H."/>
        </authorList>
    </citation>
    <scope>NUCLEOTIDE SEQUENCE [LARGE SCALE GENOMIC DNA]</scope>
    <source>
        <strain evidence="7 8">Alberta</strain>
        <tissue evidence="7">Whole body</tissue>
    </source>
</reference>
<feature type="repeat" description="WD" evidence="4">
    <location>
        <begin position="109"/>
        <end position="142"/>
    </location>
</feature>
<dbReference type="InterPro" id="IPR052414">
    <property type="entry name" value="U3_snoRNA-assoc_WDR"/>
</dbReference>
<dbReference type="STRING" id="543379.A0A232F247"/>
<dbReference type="InterPro" id="IPR036322">
    <property type="entry name" value="WD40_repeat_dom_sf"/>
</dbReference>
<comment type="caution">
    <text evidence="7">The sequence shown here is derived from an EMBL/GenBank/DDBJ whole genome shotgun (WGS) entry which is preliminary data.</text>
</comment>
<dbReference type="GO" id="GO:0005730">
    <property type="term" value="C:nucleolus"/>
    <property type="evidence" value="ECO:0007669"/>
    <property type="project" value="TreeGrafter"/>
</dbReference>
<dbReference type="Pfam" id="PF00400">
    <property type="entry name" value="WD40"/>
    <property type="match status" value="3"/>
</dbReference>
<comment type="similarity">
    <text evidence="3">Belongs to the UTP5 family.</text>
</comment>
<dbReference type="Gene3D" id="2.130.10.10">
    <property type="entry name" value="YVTN repeat-like/Quinoprotein amine dehydrogenase"/>
    <property type="match status" value="2"/>
</dbReference>
<feature type="repeat" description="WD" evidence="4">
    <location>
        <begin position="1"/>
        <end position="38"/>
    </location>
</feature>
<evidence type="ECO:0000256" key="4">
    <source>
        <dbReference type="PROSITE-ProRule" id="PRU00221"/>
    </source>
</evidence>
<feature type="compositionally biased region" description="Acidic residues" evidence="5">
    <location>
        <begin position="580"/>
        <end position="600"/>
    </location>
</feature>
<dbReference type="InterPro" id="IPR007148">
    <property type="entry name" value="SSU_processome_Utp12"/>
</dbReference>
<evidence type="ECO:0000259" key="6">
    <source>
        <dbReference type="Pfam" id="PF04003"/>
    </source>
</evidence>
<dbReference type="EMBL" id="NNAY01001265">
    <property type="protein sequence ID" value="OXU24563.1"/>
    <property type="molecule type" value="Genomic_DNA"/>
</dbReference>
<keyword evidence="2" id="KW-0539">Nucleus</keyword>
<proteinExistence type="inferred from homology"/>
<dbReference type="SUPFAM" id="SSF50978">
    <property type="entry name" value="WD40 repeat-like"/>
    <property type="match status" value="1"/>
</dbReference>
<feature type="domain" description="Small-subunit processome Utp12" evidence="6">
    <location>
        <begin position="438"/>
        <end position="539"/>
    </location>
</feature>
<comment type="subcellular location">
    <subcellularLocation>
        <location evidence="1">Nucleus</location>
    </subcellularLocation>
</comment>
<evidence type="ECO:0000313" key="8">
    <source>
        <dbReference type="Proteomes" id="UP000215335"/>
    </source>
</evidence>
<keyword evidence="8" id="KW-1185">Reference proteome</keyword>
<gene>
    <name evidence="7" type="ORF">TSAR_009843</name>
</gene>
<feature type="region of interest" description="Disordered" evidence="5">
    <location>
        <begin position="564"/>
        <end position="615"/>
    </location>
</feature>
<evidence type="ECO:0000256" key="1">
    <source>
        <dbReference type="ARBA" id="ARBA00004123"/>
    </source>
</evidence>
<dbReference type="InterPro" id="IPR001680">
    <property type="entry name" value="WD40_rpt"/>
</dbReference>